<keyword evidence="1" id="KW-0472">Membrane</keyword>
<dbReference type="EMBL" id="AJWK01016290">
    <property type="status" value="NOT_ANNOTATED_CDS"/>
    <property type="molecule type" value="Genomic_DNA"/>
</dbReference>
<dbReference type="VEuPathDB" id="VectorBase:LLONM1_007736"/>
<feature type="domain" description="Nose resistant-to-fluoxetine protein N-terminal" evidence="3">
    <location>
        <begin position="49"/>
        <end position="196"/>
    </location>
</feature>
<feature type="chain" id="PRO_5008405978" description="Nose resistant-to-fluoxetine protein N-terminal domain-containing protein" evidence="2">
    <location>
        <begin position="25"/>
        <end position="398"/>
    </location>
</feature>
<dbReference type="InterPro" id="IPR006621">
    <property type="entry name" value="Nose-resist-to-fluoxetine_N"/>
</dbReference>
<sequence length="398" mass="46869">MRRDLFLFIVTFWLISCTPLTANGAPKDNVRHMPILLGILRESFATNISAECRQDAQIAHKSLIKREIWALKMLDSSGDIETNFIWQNNYWLGSREFCDEINNPVPVYIEKRTKESLKLANDLPPFPFEYRLLYGDITSEHQIQYERVISTVLHLGLCLPKSCSNDDVLTMTQNYFNEHKVSPFFDINVQFNHVKNLKFNWDVFNDWTFKVTGVIILGLIALHVLGARKNIGNCPKILHYCRHFSIKDNYRGLVSSTEDPKIVYSLNFFRVLCSTWVTLNHVYLFSYIIVESIPLNGMRTKTFYIRSIYRSALMLDVFFLMSGFVLIYNFLKNHDLCEKIRRNSLRENAKLFCKHILNRYLRFMPTLIATLILSRITHLIFDSIFYRDMDHNYSFRCK</sequence>
<feature type="signal peptide" evidence="2">
    <location>
        <begin position="1"/>
        <end position="24"/>
    </location>
</feature>
<feature type="transmembrane region" description="Helical" evidence="1">
    <location>
        <begin position="207"/>
        <end position="226"/>
    </location>
</feature>
<evidence type="ECO:0000313" key="5">
    <source>
        <dbReference type="Proteomes" id="UP000092461"/>
    </source>
</evidence>
<keyword evidence="5" id="KW-1185">Reference proteome</keyword>
<dbReference type="EnsemblMetazoa" id="LLOJ005112-RA">
    <property type="protein sequence ID" value="LLOJ005112-PA"/>
    <property type="gene ID" value="LLOJ005112"/>
</dbReference>
<feature type="transmembrane region" description="Helical" evidence="1">
    <location>
        <begin position="308"/>
        <end position="331"/>
    </location>
</feature>
<feature type="transmembrane region" description="Helical" evidence="1">
    <location>
        <begin position="268"/>
        <end position="288"/>
    </location>
</feature>
<keyword evidence="1" id="KW-1133">Transmembrane helix</keyword>
<evidence type="ECO:0000256" key="1">
    <source>
        <dbReference type="SAM" id="Phobius"/>
    </source>
</evidence>
<dbReference type="VEuPathDB" id="VectorBase:LLOJ005112"/>
<feature type="transmembrane region" description="Helical" evidence="1">
    <location>
        <begin position="360"/>
        <end position="381"/>
    </location>
</feature>
<dbReference type="InterPro" id="IPR052728">
    <property type="entry name" value="O2_lipid_transport_reg"/>
</dbReference>
<protein>
    <recommendedName>
        <fullName evidence="3">Nose resistant-to-fluoxetine protein N-terminal domain-containing protein</fullName>
    </recommendedName>
</protein>
<reference evidence="4" key="1">
    <citation type="submission" date="2020-05" db="UniProtKB">
        <authorList>
            <consortium name="EnsemblMetazoa"/>
        </authorList>
    </citation>
    <scope>IDENTIFICATION</scope>
    <source>
        <strain evidence="4">Jacobina</strain>
    </source>
</reference>
<keyword evidence="1" id="KW-0812">Transmembrane</keyword>
<dbReference type="Proteomes" id="UP000092461">
    <property type="component" value="Unassembled WGS sequence"/>
</dbReference>
<dbReference type="Pfam" id="PF20146">
    <property type="entry name" value="NRF"/>
    <property type="match status" value="1"/>
</dbReference>
<dbReference type="PANTHER" id="PTHR11161">
    <property type="entry name" value="O-ACYLTRANSFERASE"/>
    <property type="match status" value="1"/>
</dbReference>
<organism evidence="4 5">
    <name type="scientific">Lutzomyia longipalpis</name>
    <name type="common">Sand fly</name>
    <dbReference type="NCBI Taxonomy" id="7200"/>
    <lineage>
        <taxon>Eukaryota</taxon>
        <taxon>Metazoa</taxon>
        <taxon>Ecdysozoa</taxon>
        <taxon>Arthropoda</taxon>
        <taxon>Hexapoda</taxon>
        <taxon>Insecta</taxon>
        <taxon>Pterygota</taxon>
        <taxon>Neoptera</taxon>
        <taxon>Endopterygota</taxon>
        <taxon>Diptera</taxon>
        <taxon>Nematocera</taxon>
        <taxon>Psychodoidea</taxon>
        <taxon>Psychodidae</taxon>
        <taxon>Lutzomyia</taxon>
        <taxon>Lutzomyia</taxon>
    </lineage>
</organism>
<name>A0A1B0CKH5_LUTLO</name>
<dbReference type="PROSITE" id="PS51257">
    <property type="entry name" value="PROKAR_LIPOPROTEIN"/>
    <property type="match status" value="1"/>
</dbReference>
<dbReference type="AlphaFoldDB" id="A0A1B0CKH5"/>
<keyword evidence="2" id="KW-0732">Signal</keyword>
<dbReference type="PANTHER" id="PTHR11161:SF0">
    <property type="entry name" value="O-ACYLTRANSFERASE LIKE PROTEIN"/>
    <property type="match status" value="1"/>
</dbReference>
<accession>A0A1B0CKH5</accession>
<evidence type="ECO:0000259" key="3">
    <source>
        <dbReference type="SMART" id="SM00703"/>
    </source>
</evidence>
<evidence type="ECO:0000313" key="4">
    <source>
        <dbReference type="EnsemblMetazoa" id="LLOJ005112-PA"/>
    </source>
</evidence>
<proteinExistence type="predicted"/>
<dbReference type="SMART" id="SM00703">
    <property type="entry name" value="NRF"/>
    <property type="match status" value="1"/>
</dbReference>
<evidence type="ECO:0000256" key="2">
    <source>
        <dbReference type="SAM" id="SignalP"/>
    </source>
</evidence>